<dbReference type="EMBL" id="SWKV01000042">
    <property type="protein sequence ID" value="KAF3037476.1"/>
    <property type="molecule type" value="Genomic_DNA"/>
</dbReference>
<proteinExistence type="predicted"/>
<comment type="caution">
    <text evidence="2">The sequence shown here is derived from an EMBL/GenBank/DDBJ whole genome shotgun (WGS) entry which is preliminary data.</text>
</comment>
<name>A0A9P5C0G4_9PLEO</name>
<protein>
    <submittedName>
        <fullName evidence="2">Uncharacterized protein</fullName>
    </submittedName>
</protein>
<accession>A0A9P5C0G4</accession>
<reference evidence="2" key="1">
    <citation type="submission" date="2019-04" db="EMBL/GenBank/DDBJ databases">
        <title>Sequencing of skin fungus with MAO and IRED activity.</title>
        <authorList>
            <person name="Marsaioli A.J."/>
            <person name="Bonatto J.M.C."/>
            <person name="Reis Junior O."/>
        </authorList>
    </citation>
    <scope>NUCLEOTIDE SEQUENCE</scope>
    <source>
        <strain evidence="2">28M1</strain>
    </source>
</reference>
<evidence type="ECO:0000256" key="1">
    <source>
        <dbReference type="SAM" id="MobiDB-lite"/>
    </source>
</evidence>
<dbReference type="AlphaFoldDB" id="A0A9P5C0G4"/>
<evidence type="ECO:0000313" key="3">
    <source>
        <dbReference type="Proteomes" id="UP000758155"/>
    </source>
</evidence>
<sequence>MSQARMTSPSSSKESHDVRTQNSKLQTEAGALKQQAQDDIELAKGKETLAQFHAKDYAGADTHPTSLRGTHGEADGRYKIYTKSSRDPQTHQLTSERISLATPTVPLIEPDRPQ</sequence>
<organism evidence="2 3">
    <name type="scientific">Didymella heteroderae</name>
    <dbReference type="NCBI Taxonomy" id="1769908"/>
    <lineage>
        <taxon>Eukaryota</taxon>
        <taxon>Fungi</taxon>
        <taxon>Dikarya</taxon>
        <taxon>Ascomycota</taxon>
        <taxon>Pezizomycotina</taxon>
        <taxon>Dothideomycetes</taxon>
        <taxon>Pleosporomycetidae</taxon>
        <taxon>Pleosporales</taxon>
        <taxon>Pleosporineae</taxon>
        <taxon>Didymellaceae</taxon>
        <taxon>Didymella</taxon>
    </lineage>
</organism>
<feature type="compositionally biased region" description="Polar residues" evidence="1">
    <location>
        <begin position="1"/>
        <end position="12"/>
    </location>
</feature>
<gene>
    <name evidence="2" type="ORF">E8E12_003704</name>
</gene>
<evidence type="ECO:0000313" key="2">
    <source>
        <dbReference type="EMBL" id="KAF3037476.1"/>
    </source>
</evidence>
<feature type="region of interest" description="Disordered" evidence="1">
    <location>
        <begin position="1"/>
        <end position="37"/>
    </location>
</feature>
<feature type="region of interest" description="Disordered" evidence="1">
    <location>
        <begin position="55"/>
        <end position="114"/>
    </location>
</feature>
<feature type="compositionally biased region" description="Basic and acidic residues" evidence="1">
    <location>
        <begin position="70"/>
        <end position="89"/>
    </location>
</feature>
<dbReference type="Proteomes" id="UP000758155">
    <property type="component" value="Unassembled WGS sequence"/>
</dbReference>
<keyword evidence="3" id="KW-1185">Reference proteome</keyword>